<evidence type="ECO:0000313" key="1">
    <source>
        <dbReference type="EMBL" id="MFD1031859.1"/>
    </source>
</evidence>
<dbReference type="Proteomes" id="UP001597109">
    <property type="component" value="Unassembled WGS sequence"/>
</dbReference>
<proteinExistence type="predicted"/>
<comment type="caution">
    <text evidence="1">The sequence shown here is derived from an EMBL/GenBank/DDBJ whole genome shotgun (WGS) entry which is preliminary data.</text>
</comment>
<organism evidence="1 2">
    <name type="scientific">Metaplanococcus flavidus</name>
    <dbReference type="NCBI Taxonomy" id="569883"/>
    <lineage>
        <taxon>Bacteria</taxon>
        <taxon>Bacillati</taxon>
        <taxon>Bacillota</taxon>
        <taxon>Bacilli</taxon>
        <taxon>Bacillales</taxon>
        <taxon>Caryophanaceae</taxon>
        <taxon>Metaplanococcus</taxon>
    </lineage>
</organism>
<gene>
    <name evidence="1" type="ORF">ACFQ1X_10500</name>
</gene>
<accession>A0ABW3LDA3</accession>
<keyword evidence="2" id="KW-1185">Reference proteome</keyword>
<name>A0ABW3LDA3_9BACL</name>
<evidence type="ECO:0000313" key="2">
    <source>
        <dbReference type="Proteomes" id="UP001597109"/>
    </source>
</evidence>
<protein>
    <submittedName>
        <fullName evidence="1">Uncharacterized protein</fullName>
    </submittedName>
</protein>
<sequence>MSQNQSNVPDLAEFEASTCTDSTRETGTGGMSIIYSANGKRLALNASIMNALSQPGSIQISYAGHVLALANFIGETNTDYKLKKSGKTGVLYNTQLIHEIVERYELDYENRTSLTFPVIGTEERDGEVIVFIQMTPRVQASETD</sequence>
<reference evidence="2" key="1">
    <citation type="journal article" date="2019" name="Int. J. Syst. Evol. Microbiol.">
        <title>The Global Catalogue of Microorganisms (GCM) 10K type strain sequencing project: providing services to taxonomists for standard genome sequencing and annotation.</title>
        <authorList>
            <consortium name="The Broad Institute Genomics Platform"/>
            <consortium name="The Broad Institute Genome Sequencing Center for Infectious Disease"/>
            <person name="Wu L."/>
            <person name="Ma J."/>
        </authorList>
    </citation>
    <scope>NUCLEOTIDE SEQUENCE [LARGE SCALE GENOMIC DNA]</scope>
    <source>
        <strain evidence="2">CCUG 56756</strain>
    </source>
</reference>
<dbReference type="RefSeq" id="WP_144840865.1">
    <property type="nucleotide sequence ID" value="NZ_JBHTKI010000014.1"/>
</dbReference>
<dbReference type="EMBL" id="JBHTKI010000014">
    <property type="protein sequence ID" value="MFD1031859.1"/>
    <property type="molecule type" value="Genomic_DNA"/>
</dbReference>